<accession>A0A3E0H5Z5</accession>
<proteinExistence type="predicted"/>
<protein>
    <submittedName>
        <fullName evidence="2">Uncharacterized protein</fullName>
    </submittedName>
</protein>
<evidence type="ECO:0000313" key="2">
    <source>
        <dbReference type="EMBL" id="REH38050.1"/>
    </source>
</evidence>
<reference evidence="2 3" key="1">
    <citation type="submission" date="2018-08" db="EMBL/GenBank/DDBJ databases">
        <title>Genomic Encyclopedia of Archaeal and Bacterial Type Strains, Phase II (KMG-II): from individual species to whole genera.</title>
        <authorList>
            <person name="Goeker M."/>
        </authorList>
    </citation>
    <scope>NUCLEOTIDE SEQUENCE [LARGE SCALE GENOMIC DNA]</scope>
    <source>
        <strain evidence="2 3">DSM 45791</strain>
    </source>
</reference>
<evidence type="ECO:0000256" key="1">
    <source>
        <dbReference type="SAM" id="Phobius"/>
    </source>
</evidence>
<keyword evidence="1" id="KW-0472">Membrane</keyword>
<feature type="transmembrane region" description="Helical" evidence="1">
    <location>
        <begin position="29"/>
        <end position="48"/>
    </location>
</feature>
<dbReference type="RefSeq" id="WP_116178921.1">
    <property type="nucleotide sequence ID" value="NZ_CP144375.1"/>
</dbReference>
<name>A0A3E0H5Z5_9PSEU</name>
<dbReference type="Proteomes" id="UP000256269">
    <property type="component" value="Unassembled WGS sequence"/>
</dbReference>
<feature type="transmembrane region" description="Helical" evidence="1">
    <location>
        <begin position="55"/>
        <end position="72"/>
    </location>
</feature>
<dbReference type="EMBL" id="QUNO01000014">
    <property type="protein sequence ID" value="REH38050.1"/>
    <property type="molecule type" value="Genomic_DNA"/>
</dbReference>
<sequence length="209" mass="21077">MLCRPLRGPLGSLALSARGVPLIVRVGDALPAIAAAVSPAMLVGGLHAALIGRGAAFAIVSTLAAAVLSLAADAVRDFTRALRDGGGLPGRGDRPFRELLELGVAEQRRLMPTDPVTSASMGRTGTALLLIELLLAVAASTGAVVRLASRGGYLALILTVSAPLSALTAATFVSSPGYHANSVVVAGQLASWLLDGLRGLRVAGPPHQA</sequence>
<feature type="transmembrane region" description="Helical" evidence="1">
    <location>
        <begin position="127"/>
        <end position="145"/>
    </location>
</feature>
<gene>
    <name evidence="2" type="ORF">BCF44_11475</name>
</gene>
<keyword evidence="1" id="KW-0812">Transmembrane</keyword>
<keyword evidence="1" id="KW-1133">Transmembrane helix</keyword>
<comment type="caution">
    <text evidence="2">The sequence shown here is derived from an EMBL/GenBank/DDBJ whole genome shotgun (WGS) entry which is preliminary data.</text>
</comment>
<dbReference type="AlphaFoldDB" id="A0A3E0H5Z5"/>
<organism evidence="2 3">
    <name type="scientific">Kutzneria buriramensis</name>
    <dbReference type="NCBI Taxonomy" id="1045776"/>
    <lineage>
        <taxon>Bacteria</taxon>
        <taxon>Bacillati</taxon>
        <taxon>Actinomycetota</taxon>
        <taxon>Actinomycetes</taxon>
        <taxon>Pseudonocardiales</taxon>
        <taxon>Pseudonocardiaceae</taxon>
        <taxon>Kutzneria</taxon>
    </lineage>
</organism>
<keyword evidence="3" id="KW-1185">Reference proteome</keyword>
<dbReference type="OrthoDB" id="9840449at2"/>
<evidence type="ECO:0000313" key="3">
    <source>
        <dbReference type="Proteomes" id="UP000256269"/>
    </source>
</evidence>
<feature type="transmembrane region" description="Helical" evidence="1">
    <location>
        <begin position="152"/>
        <end position="173"/>
    </location>
</feature>